<dbReference type="GO" id="GO:0005886">
    <property type="term" value="C:plasma membrane"/>
    <property type="evidence" value="ECO:0007669"/>
    <property type="project" value="UniProtKB-SubCell"/>
</dbReference>
<evidence type="ECO:0000256" key="10">
    <source>
        <dbReference type="ARBA" id="ARBA00022989"/>
    </source>
</evidence>
<comment type="similarity">
    <text evidence="2">Belongs to the monovalent cation:proton antiporter 2 (CPA2) transporter (TC 2.A.37) family.</text>
</comment>
<dbReference type="GO" id="GO:0006813">
    <property type="term" value="P:potassium ion transport"/>
    <property type="evidence" value="ECO:0007669"/>
    <property type="project" value="UniProtKB-KW"/>
</dbReference>
<dbReference type="SUPFAM" id="SSF51735">
    <property type="entry name" value="NAD(P)-binding Rossmann-fold domains"/>
    <property type="match status" value="1"/>
</dbReference>
<feature type="domain" description="RCK N-terminal" evidence="14">
    <location>
        <begin position="395"/>
        <end position="511"/>
    </location>
</feature>
<dbReference type="GO" id="GO:0015297">
    <property type="term" value="F:antiporter activity"/>
    <property type="evidence" value="ECO:0007669"/>
    <property type="project" value="UniProtKB-KW"/>
</dbReference>
<proteinExistence type="inferred from homology"/>
<evidence type="ECO:0000256" key="2">
    <source>
        <dbReference type="ARBA" id="ARBA00005551"/>
    </source>
</evidence>
<sequence>MLTQSALFLAAAVVAVPLFKRLGLGSVLGYLAAGAVIGPSGMKLAGEVEQTLHFAELGVVLLLFLIGLELQPSRLWKMRAIVFGLGGAQVALTTGVITLLGRALGAPWTAALVAGIGVSMSSTAFATQILGEKNELGAPHGRAAFGILLFQDLVAIPVLALVPLLGPAPATSSGSSLKHALVVVAVIAGLVIAGRYLLRPAFRFIAQAHSHELSTASALLVVLGTALIMAQVGLSMALGAFIAGVLLADSEYRHELEANIEPFKGLLLGLFFMAVGMSANLGVVLERPIVVIALVIGLVAVKLGVLFALGRALKLPSRSAASLGVSISQGGEFAFVIFGVGKGALVLDTKTVELLVVVVTLSMAVTPLLFMARDAITRRLAAQDRRSFDQIPDENSRVIIAGFGRFGQIIGRVLRLKRIAFTALDASATHVDFVRRFGNKIYYGDASRVDLLRAARADRAEVFVLAVDDMDASMRTLRVVQEHFPHLKIVARARNRQHAYALLDAGVSTVIRENFAGSLEASRLTLEELGLPASDARETVRKFGDYDEIMVRKAYVHRNDEKALVESAKQYAAELERLFEQDAQGGA</sequence>
<keyword evidence="8 13" id="KW-0812">Transmembrane</keyword>
<organism evidence="15 16">
    <name type="scientific">Polyangium spumosum</name>
    <dbReference type="NCBI Taxonomy" id="889282"/>
    <lineage>
        <taxon>Bacteria</taxon>
        <taxon>Pseudomonadati</taxon>
        <taxon>Myxococcota</taxon>
        <taxon>Polyangia</taxon>
        <taxon>Polyangiales</taxon>
        <taxon>Polyangiaceae</taxon>
        <taxon>Polyangium</taxon>
    </lineage>
</organism>
<gene>
    <name evidence="15" type="ORF">GF068_09460</name>
</gene>
<feature type="transmembrane region" description="Helical" evidence="13">
    <location>
        <begin position="106"/>
        <end position="131"/>
    </location>
</feature>
<keyword evidence="10 13" id="KW-1133">Transmembrane helix</keyword>
<keyword evidence="5" id="KW-1003">Cell membrane</keyword>
<keyword evidence="9" id="KW-0630">Potassium</keyword>
<protein>
    <submittedName>
        <fullName evidence="15">Glutathione-regulated potassium-efflux system protein KefB</fullName>
    </submittedName>
</protein>
<evidence type="ECO:0000256" key="11">
    <source>
        <dbReference type="ARBA" id="ARBA00023065"/>
    </source>
</evidence>
<evidence type="ECO:0000256" key="4">
    <source>
        <dbReference type="ARBA" id="ARBA00022449"/>
    </source>
</evidence>
<dbReference type="FunFam" id="1.20.1530.20:FF:000001">
    <property type="entry name" value="Glutathione-regulated potassium-efflux system protein KefB"/>
    <property type="match status" value="1"/>
</dbReference>
<feature type="transmembrane region" description="Helical" evidence="13">
    <location>
        <begin position="219"/>
        <end position="246"/>
    </location>
</feature>
<feature type="transmembrane region" description="Helical" evidence="13">
    <location>
        <begin position="177"/>
        <end position="198"/>
    </location>
</feature>
<evidence type="ECO:0000256" key="9">
    <source>
        <dbReference type="ARBA" id="ARBA00022958"/>
    </source>
</evidence>
<keyword evidence="11" id="KW-0406">Ion transport</keyword>
<evidence type="ECO:0000256" key="7">
    <source>
        <dbReference type="ARBA" id="ARBA00022538"/>
    </source>
</evidence>
<evidence type="ECO:0000256" key="5">
    <source>
        <dbReference type="ARBA" id="ARBA00022475"/>
    </source>
</evidence>
<evidence type="ECO:0000313" key="15">
    <source>
        <dbReference type="EMBL" id="MRG92153.1"/>
    </source>
</evidence>
<evidence type="ECO:0000313" key="16">
    <source>
        <dbReference type="Proteomes" id="UP000440224"/>
    </source>
</evidence>
<dbReference type="PANTHER" id="PTHR46157">
    <property type="entry name" value="K(+) EFFLUX ANTIPORTER 3, CHLOROPLASTIC"/>
    <property type="match status" value="1"/>
</dbReference>
<feature type="transmembrane region" description="Helical" evidence="13">
    <location>
        <begin position="80"/>
        <end position="100"/>
    </location>
</feature>
<keyword evidence="6" id="KW-0997">Cell inner membrane</keyword>
<dbReference type="InterPro" id="IPR036291">
    <property type="entry name" value="NAD(P)-bd_dom_sf"/>
</dbReference>
<evidence type="ECO:0000259" key="14">
    <source>
        <dbReference type="PROSITE" id="PS51201"/>
    </source>
</evidence>
<feature type="transmembrane region" description="Helical" evidence="13">
    <location>
        <begin position="292"/>
        <end position="313"/>
    </location>
</feature>
<comment type="caution">
    <text evidence="15">The sequence shown here is derived from an EMBL/GenBank/DDBJ whole genome shotgun (WGS) entry which is preliminary data.</text>
</comment>
<dbReference type="Pfam" id="PF02254">
    <property type="entry name" value="TrkA_N"/>
    <property type="match status" value="1"/>
</dbReference>
<dbReference type="AlphaFoldDB" id="A0A6N7PJ88"/>
<dbReference type="RefSeq" id="WP_153818980.1">
    <property type="nucleotide sequence ID" value="NZ_WJIE01000002.1"/>
</dbReference>
<keyword evidence="4" id="KW-0050">Antiport</keyword>
<evidence type="ECO:0000256" key="8">
    <source>
        <dbReference type="ARBA" id="ARBA00022692"/>
    </source>
</evidence>
<reference evidence="15 16" key="1">
    <citation type="submission" date="2019-10" db="EMBL/GenBank/DDBJ databases">
        <title>A soil myxobacterium in the family Polyangiaceae.</title>
        <authorList>
            <person name="Li Y."/>
            <person name="Wang J."/>
        </authorList>
    </citation>
    <scope>NUCLEOTIDE SEQUENCE [LARGE SCALE GENOMIC DNA]</scope>
    <source>
        <strain evidence="15 16">DSM 14734</strain>
    </source>
</reference>
<evidence type="ECO:0000256" key="6">
    <source>
        <dbReference type="ARBA" id="ARBA00022519"/>
    </source>
</evidence>
<dbReference type="GO" id="GO:1902600">
    <property type="term" value="P:proton transmembrane transport"/>
    <property type="evidence" value="ECO:0007669"/>
    <property type="project" value="InterPro"/>
</dbReference>
<evidence type="ECO:0000256" key="13">
    <source>
        <dbReference type="SAM" id="Phobius"/>
    </source>
</evidence>
<dbReference type="PANTHER" id="PTHR46157:SF4">
    <property type="entry name" value="K(+) EFFLUX ANTIPORTER 3, CHLOROPLASTIC"/>
    <property type="match status" value="1"/>
</dbReference>
<dbReference type="Gene3D" id="3.40.50.720">
    <property type="entry name" value="NAD(P)-binding Rossmann-like Domain"/>
    <property type="match status" value="1"/>
</dbReference>
<keyword evidence="3" id="KW-0813">Transport</keyword>
<feature type="transmembrane region" description="Helical" evidence="13">
    <location>
        <begin position="143"/>
        <end position="165"/>
    </location>
</feature>
<dbReference type="PROSITE" id="PS51201">
    <property type="entry name" value="RCK_N"/>
    <property type="match status" value="1"/>
</dbReference>
<feature type="transmembrane region" description="Helical" evidence="13">
    <location>
        <begin position="266"/>
        <end position="285"/>
    </location>
</feature>
<evidence type="ECO:0000256" key="1">
    <source>
        <dbReference type="ARBA" id="ARBA00004429"/>
    </source>
</evidence>
<dbReference type="Proteomes" id="UP000440224">
    <property type="component" value="Unassembled WGS sequence"/>
</dbReference>
<dbReference type="InterPro" id="IPR003148">
    <property type="entry name" value="RCK_N"/>
</dbReference>
<keyword evidence="16" id="KW-1185">Reference proteome</keyword>
<dbReference type="InterPro" id="IPR006153">
    <property type="entry name" value="Cation/H_exchanger_TM"/>
</dbReference>
<keyword evidence="12 13" id="KW-0472">Membrane</keyword>
<dbReference type="NCBIfam" id="TIGR00932">
    <property type="entry name" value="2a37"/>
    <property type="match status" value="1"/>
</dbReference>
<evidence type="ECO:0000256" key="12">
    <source>
        <dbReference type="ARBA" id="ARBA00023136"/>
    </source>
</evidence>
<dbReference type="InterPro" id="IPR038770">
    <property type="entry name" value="Na+/solute_symporter_sf"/>
</dbReference>
<feature type="transmembrane region" description="Helical" evidence="13">
    <location>
        <begin position="50"/>
        <end position="68"/>
    </location>
</feature>
<name>A0A6N7PJ88_9BACT</name>
<dbReference type="OrthoDB" id="9781411at2"/>
<accession>A0A6N7PJ88</accession>
<feature type="transmembrane region" description="Helical" evidence="13">
    <location>
        <begin position="352"/>
        <end position="372"/>
    </location>
</feature>
<dbReference type="Pfam" id="PF00999">
    <property type="entry name" value="Na_H_Exchanger"/>
    <property type="match status" value="1"/>
</dbReference>
<comment type="subcellular location">
    <subcellularLocation>
        <location evidence="1">Cell inner membrane</location>
        <topology evidence="1">Multi-pass membrane protein</topology>
    </subcellularLocation>
</comment>
<dbReference type="FunFam" id="3.40.50.720:FF:000036">
    <property type="entry name" value="Glutathione-regulated potassium-efflux system protein KefB"/>
    <property type="match status" value="1"/>
</dbReference>
<keyword evidence="7" id="KW-0633">Potassium transport</keyword>
<dbReference type="Gene3D" id="1.20.1530.20">
    <property type="match status" value="1"/>
</dbReference>
<feature type="transmembrane region" description="Helical" evidence="13">
    <location>
        <begin position="319"/>
        <end position="340"/>
    </location>
</feature>
<evidence type="ECO:0000256" key="3">
    <source>
        <dbReference type="ARBA" id="ARBA00022448"/>
    </source>
</evidence>
<dbReference type="InterPro" id="IPR004771">
    <property type="entry name" value="K/H_exchanger"/>
</dbReference>
<dbReference type="EMBL" id="WJIE01000002">
    <property type="protein sequence ID" value="MRG92153.1"/>
    <property type="molecule type" value="Genomic_DNA"/>
</dbReference>
<dbReference type="GO" id="GO:0008324">
    <property type="term" value="F:monoatomic cation transmembrane transporter activity"/>
    <property type="evidence" value="ECO:0007669"/>
    <property type="project" value="InterPro"/>
</dbReference>